<dbReference type="PANTHER" id="PTHR10681">
    <property type="entry name" value="THIOREDOXIN PEROXIDASE"/>
    <property type="match status" value="1"/>
</dbReference>
<evidence type="ECO:0000256" key="3">
    <source>
        <dbReference type="ARBA" id="ARBA00022559"/>
    </source>
</evidence>
<gene>
    <name evidence="15" type="primary">PRDX3</name>
    <name evidence="15" type="ORF">BLAG_LOCUS16169</name>
</gene>
<evidence type="ECO:0000256" key="2">
    <source>
        <dbReference type="ARBA" id="ARBA00013017"/>
    </source>
</evidence>
<protein>
    <recommendedName>
        <fullName evidence="8">Thioredoxin-dependent peroxide reductase, mitochondrial</fullName>
        <ecNumber evidence="2">1.11.1.24</ecNumber>
    </recommendedName>
    <alternativeName>
        <fullName evidence="9">Thioredoxin-dependent peroxiredoxin 3</fullName>
    </alternativeName>
</protein>
<dbReference type="GO" id="GO:0045454">
    <property type="term" value="P:cell redox homeostasis"/>
    <property type="evidence" value="ECO:0007669"/>
    <property type="project" value="TreeGrafter"/>
</dbReference>
<dbReference type="GO" id="GO:0005739">
    <property type="term" value="C:mitochondrion"/>
    <property type="evidence" value="ECO:0007669"/>
    <property type="project" value="TreeGrafter"/>
</dbReference>
<dbReference type="OrthoDB" id="185659at2759"/>
<feature type="region of interest" description="Disordered" evidence="13">
    <location>
        <begin position="224"/>
        <end position="246"/>
    </location>
</feature>
<dbReference type="AlphaFoldDB" id="A0A8J9ZNF6"/>
<accession>A0A8J9ZNF6</accession>
<evidence type="ECO:0000256" key="1">
    <source>
        <dbReference type="ARBA" id="ARBA00009796"/>
    </source>
</evidence>
<keyword evidence="4" id="KW-0049">Antioxidant</keyword>
<keyword evidence="16" id="KW-1185">Reference proteome</keyword>
<evidence type="ECO:0000259" key="14">
    <source>
        <dbReference type="PROSITE" id="PS51352"/>
    </source>
</evidence>
<organism evidence="15 16">
    <name type="scientific">Branchiostoma lanceolatum</name>
    <name type="common">Common lancelet</name>
    <name type="synonym">Amphioxus lanceolatum</name>
    <dbReference type="NCBI Taxonomy" id="7740"/>
    <lineage>
        <taxon>Eukaryota</taxon>
        <taxon>Metazoa</taxon>
        <taxon>Chordata</taxon>
        <taxon>Cephalochordata</taxon>
        <taxon>Leptocardii</taxon>
        <taxon>Amphioxiformes</taxon>
        <taxon>Branchiostomatidae</taxon>
        <taxon>Branchiostoma</taxon>
    </lineage>
</organism>
<comment type="subunit">
    <text evidence="11">Homodimer; disulfide-linked, upon oxidation. 6 homodimers assemble to form a ring-like dodecamer. Interacts with NEK6. Interacts with LRRK2. Interacts with MAP3K13. Interacts with RPS6KC1 (via PX domain).</text>
</comment>
<evidence type="ECO:0000256" key="4">
    <source>
        <dbReference type="ARBA" id="ARBA00022862"/>
    </source>
</evidence>
<dbReference type="GO" id="GO:0005829">
    <property type="term" value="C:cytosol"/>
    <property type="evidence" value="ECO:0007669"/>
    <property type="project" value="TreeGrafter"/>
</dbReference>
<feature type="domain" description="Thioredoxin" evidence="14">
    <location>
        <begin position="54"/>
        <end position="212"/>
    </location>
</feature>
<sequence length="246" mass="26922">MFGALFQIVPDIFIMASLLRFGFRRGVGAVSRLAAAQGSHKHAFSSVPPVPVAAAVTCRAPAFQGTAVVGNGFQDIALHDFKGKYVVLLFYPLDFTFVCPTEIIAFSEKAEEFQKLKAEVVGVSTDSHFSHLAWINTPRKQGGLGEMKIALLSDFNKKIARDYGVLLEDAGIALRGLFIIDPRGIIRHMSVNDLPVGRSVDETIRLIQAFQFVEKHGEVCPAGWQPGEDTIKPDPKGSKKYFDKAS</sequence>
<evidence type="ECO:0000256" key="9">
    <source>
        <dbReference type="ARBA" id="ARBA00042158"/>
    </source>
</evidence>
<dbReference type="InterPro" id="IPR019479">
    <property type="entry name" value="Peroxiredoxin_C"/>
</dbReference>
<evidence type="ECO:0000313" key="15">
    <source>
        <dbReference type="EMBL" id="CAH1258701.1"/>
    </source>
</evidence>
<dbReference type="InterPro" id="IPR036249">
    <property type="entry name" value="Thioredoxin-like_sf"/>
</dbReference>
<name>A0A8J9ZNF6_BRALA</name>
<feature type="compositionally biased region" description="Basic and acidic residues" evidence="13">
    <location>
        <begin position="229"/>
        <end position="246"/>
    </location>
</feature>
<dbReference type="InterPro" id="IPR000866">
    <property type="entry name" value="AhpC/TSA"/>
</dbReference>
<keyword evidence="7" id="KW-0676">Redox-active center</keyword>
<dbReference type="InterPro" id="IPR050217">
    <property type="entry name" value="Peroxiredoxin"/>
</dbReference>
<dbReference type="SUPFAM" id="SSF52833">
    <property type="entry name" value="Thioredoxin-like"/>
    <property type="match status" value="1"/>
</dbReference>
<dbReference type="GO" id="GO:0042744">
    <property type="term" value="P:hydrogen peroxide catabolic process"/>
    <property type="evidence" value="ECO:0007669"/>
    <property type="project" value="TreeGrafter"/>
</dbReference>
<evidence type="ECO:0000256" key="12">
    <source>
        <dbReference type="ARBA" id="ARBA00049091"/>
    </source>
</evidence>
<dbReference type="Pfam" id="PF10417">
    <property type="entry name" value="1-cysPrx_C"/>
    <property type="match status" value="1"/>
</dbReference>
<proteinExistence type="inferred from homology"/>
<dbReference type="CDD" id="cd03015">
    <property type="entry name" value="PRX_Typ2cys"/>
    <property type="match status" value="1"/>
</dbReference>
<dbReference type="GO" id="GO:0008379">
    <property type="term" value="F:thioredoxin peroxidase activity"/>
    <property type="evidence" value="ECO:0007669"/>
    <property type="project" value="TreeGrafter"/>
</dbReference>
<comment type="similarity">
    <text evidence="1">Belongs to the peroxiredoxin family. AhpC/Prx1 subfamily.</text>
</comment>
<dbReference type="GO" id="GO:0006979">
    <property type="term" value="P:response to oxidative stress"/>
    <property type="evidence" value="ECO:0007669"/>
    <property type="project" value="TreeGrafter"/>
</dbReference>
<comment type="catalytic activity">
    <reaction evidence="12">
        <text>a hydroperoxide + [thioredoxin]-dithiol = an alcohol + [thioredoxin]-disulfide + H2O</text>
        <dbReference type="Rhea" id="RHEA:62620"/>
        <dbReference type="Rhea" id="RHEA-COMP:10698"/>
        <dbReference type="Rhea" id="RHEA-COMP:10700"/>
        <dbReference type="ChEBI" id="CHEBI:15377"/>
        <dbReference type="ChEBI" id="CHEBI:29950"/>
        <dbReference type="ChEBI" id="CHEBI:30879"/>
        <dbReference type="ChEBI" id="CHEBI:35924"/>
        <dbReference type="ChEBI" id="CHEBI:50058"/>
        <dbReference type="EC" id="1.11.1.24"/>
    </reaction>
</comment>
<comment type="function">
    <text evidence="10">Thiol-specific peroxidase that catalyzes the reduction of hydrogen peroxide and organic hydroperoxides to water and alcohols, respectively. Plays a role in cell protection against oxidative stress by detoxifying peroxides. Acts synergistically with MAP3K13 to regulate the activation of NF-kappa-B in the cytosol. Required for the maintenance of physical strength.</text>
</comment>
<evidence type="ECO:0000256" key="8">
    <source>
        <dbReference type="ARBA" id="ARBA00040356"/>
    </source>
</evidence>
<keyword evidence="3" id="KW-0575">Peroxidase</keyword>
<keyword evidence="5" id="KW-0560">Oxidoreductase</keyword>
<reference evidence="15" key="1">
    <citation type="submission" date="2022-01" db="EMBL/GenBank/DDBJ databases">
        <authorList>
            <person name="Braso-Vives M."/>
        </authorList>
    </citation>
    <scope>NUCLEOTIDE SEQUENCE</scope>
</reference>
<dbReference type="Proteomes" id="UP000838412">
    <property type="component" value="Chromosome 3"/>
</dbReference>
<evidence type="ECO:0000256" key="7">
    <source>
        <dbReference type="ARBA" id="ARBA00023284"/>
    </source>
</evidence>
<evidence type="ECO:0000256" key="13">
    <source>
        <dbReference type="SAM" id="MobiDB-lite"/>
    </source>
</evidence>
<evidence type="ECO:0000256" key="5">
    <source>
        <dbReference type="ARBA" id="ARBA00023002"/>
    </source>
</evidence>
<dbReference type="Pfam" id="PF00578">
    <property type="entry name" value="AhpC-TSA"/>
    <property type="match status" value="1"/>
</dbReference>
<dbReference type="InterPro" id="IPR013766">
    <property type="entry name" value="Thioredoxin_domain"/>
</dbReference>
<keyword evidence="6" id="KW-1015">Disulfide bond</keyword>
<dbReference type="Gene3D" id="3.40.30.10">
    <property type="entry name" value="Glutaredoxin"/>
    <property type="match status" value="1"/>
</dbReference>
<dbReference type="PANTHER" id="PTHR10681:SF128">
    <property type="entry name" value="THIOREDOXIN-DEPENDENT PEROXIDE REDUCTASE, MITOCHONDRIAL"/>
    <property type="match status" value="1"/>
</dbReference>
<dbReference type="EC" id="1.11.1.24" evidence="2"/>
<evidence type="ECO:0000313" key="16">
    <source>
        <dbReference type="Proteomes" id="UP000838412"/>
    </source>
</evidence>
<dbReference type="EMBL" id="OV696688">
    <property type="protein sequence ID" value="CAH1258701.1"/>
    <property type="molecule type" value="Genomic_DNA"/>
</dbReference>
<evidence type="ECO:0000256" key="6">
    <source>
        <dbReference type="ARBA" id="ARBA00023157"/>
    </source>
</evidence>
<dbReference type="GO" id="GO:0033554">
    <property type="term" value="P:cellular response to stress"/>
    <property type="evidence" value="ECO:0007669"/>
    <property type="project" value="TreeGrafter"/>
</dbReference>
<evidence type="ECO:0000256" key="11">
    <source>
        <dbReference type="ARBA" id="ARBA00046731"/>
    </source>
</evidence>
<dbReference type="FunFam" id="3.40.30.10:FF:000003">
    <property type="entry name" value="Peroxiredoxin 1"/>
    <property type="match status" value="1"/>
</dbReference>
<dbReference type="PROSITE" id="PS51352">
    <property type="entry name" value="THIOREDOXIN_2"/>
    <property type="match status" value="1"/>
</dbReference>
<evidence type="ECO:0000256" key="10">
    <source>
        <dbReference type="ARBA" id="ARBA00045559"/>
    </source>
</evidence>